<protein>
    <submittedName>
        <fullName evidence="3">Phasin family protein</fullName>
    </submittedName>
</protein>
<dbReference type="InterPro" id="IPR014176">
    <property type="entry name" value="Phasin_subfam-3"/>
</dbReference>
<feature type="compositionally biased region" description="Low complexity" evidence="1">
    <location>
        <begin position="117"/>
        <end position="130"/>
    </location>
</feature>
<evidence type="ECO:0000313" key="4">
    <source>
        <dbReference type="Proteomes" id="UP000295765"/>
    </source>
</evidence>
<evidence type="ECO:0000256" key="1">
    <source>
        <dbReference type="SAM" id="MobiDB-lite"/>
    </source>
</evidence>
<dbReference type="NCBIfam" id="TIGR02809">
    <property type="entry name" value="phasin_3"/>
    <property type="match status" value="1"/>
</dbReference>
<dbReference type="InterPro" id="IPR018968">
    <property type="entry name" value="Phasin"/>
</dbReference>
<evidence type="ECO:0000259" key="2">
    <source>
        <dbReference type="Pfam" id="PF09361"/>
    </source>
</evidence>
<keyword evidence="4" id="KW-1185">Reference proteome</keyword>
<dbReference type="EMBL" id="SLWY01000012">
    <property type="protein sequence ID" value="TCO80763.1"/>
    <property type="molecule type" value="Genomic_DNA"/>
</dbReference>
<accession>A0A4R2L322</accession>
<dbReference type="Pfam" id="PF09361">
    <property type="entry name" value="Phasin_2"/>
    <property type="match status" value="1"/>
</dbReference>
<name>A0A4R2L322_9GAMM</name>
<comment type="caution">
    <text evidence="3">The sequence shown here is derived from an EMBL/GenBank/DDBJ whole genome shotgun (WGS) entry which is preliminary data.</text>
</comment>
<dbReference type="RefSeq" id="WP_165904117.1">
    <property type="nucleotide sequence ID" value="NZ_SLWY01000012.1"/>
</dbReference>
<reference evidence="3 4" key="1">
    <citation type="submission" date="2019-03" db="EMBL/GenBank/DDBJ databases">
        <title>Genomic Encyclopedia of Type Strains, Phase IV (KMG-IV): sequencing the most valuable type-strain genomes for metagenomic binning, comparative biology and taxonomic classification.</title>
        <authorList>
            <person name="Goeker M."/>
        </authorList>
    </citation>
    <scope>NUCLEOTIDE SEQUENCE [LARGE SCALE GENOMIC DNA]</scope>
    <source>
        <strain evidence="3 4">DSM 25287</strain>
    </source>
</reference>
<dbReference type="Proteomes" id="UP000295765">
    <property type="component" value="Unassembled WGS sequence"/>
</dbReference>
<proteinExistence type="predicted"/>
<sequence>MSDFTLPNVDAVVAPVVKANKLFVAHLEKLTDFQFGVLRAYSDVGLSRLKAAVEITDVDGLTAYAEASLAVAENLGTQVQADAQALAELLSGFKAEVEALVAASGAEVAASVPAPQAPVAEAPVTEAPAEVVDEAA</sequence>
<evidence type="ECO:0000313" key="3">
    <source>
        <dbReference type="EMBL" id="TCO80763.1"/>
    </source>
</evidence>
<dbReference type="AlphaFoldDB" id="A0A4R2L322"/>
<feature type="region of interest" description="Disordered" evidence="1">
    <location>
        <begin position="117"/>
        <end position="136"/>
    </location>
</feature>
<gene>
    <name evidence="3" type="ORF">EV699_11299</name>
</gene>
<feature type="domain" description="Phasin" evidence="2">
    <location>
        <begin position="12"/>
        <end position="103"/>
    </location>
</feature>
<organism evidence="3 4">
    <name type="scientific">Plasticicumulans lactativorans</name>
    <dbReference type="NCBI Taxonomy" id="1133106"/>
    <lineage>
        <taxon>Bacteria</taxon>
        <taxon>Pseudomonadati</taxon>
        <taxon>Pseudomonadota</taxon>
        <taxon>Gammaproteobacteria</taxon>
        <taxon>Candidatus Competibacteraceae</taxon>
        <taxon>Plasticicumulans</taxon>
    </lineage>
</organism>